<keyword evidence="4" id="KW-0997">Cell inner membrane</keyword>
<dbReference type="GO" id="GO:0005886">
    <property type="term" value="C:plasma membrane"/>
    <property type="evidence" value="ECO:0007669"/>
    <property type="project" value="UniProtKB-SubCell"/>
</dbReference>
<dbReference type="InterPro" id="IPR005804">
    <property type="entry name" value="FA_desaturase_dom"/>
</dbReference>
<dbReference type="EMBL" id="QVRA01000018">
    <property type="protein sequence ID" value="RJG53138.1"/>
    <property type="molecule type" value="Genomic_DNA"/>
</dbReference>
<feature type="transmembrane region" description="Helical" evidence="12">
    <location>
        <begin position="231"/>
        <end position="249"/>
    </location>
</feature>
<dbReference type="PANTHER" id="PTHR38674:SF1">
    <property type="entry name" value="ALKANE 1-MONOOXYGENASE 1"/>
    <property type="match status" value="1"/>
</dbReference>
<keyword evidence="15" id="KW-1185">Reference proteome</keyword>
<evidence type="ECO:0000256" key="6">
    <source>
        <dbReference type="ARBA" id="ARBA00022723"/>
    </source>
</evidence>
<evidence type="ECO:0000256" key="3">
    <source>
        <dbReference type="ARBA" id="ARBA00022475"/>
    </source>
</evidence>
<gene>
    <name evidence="14" type="ORF">D0Z70_17050</name>
</gene>
<accession>A0A418YP93</accession>
<evidence type="ECO:0000313" key="14">
    <source>
        <dbReference type="EMBL" id="RJG53138.1"/>
    </source>
</evidence>
<dbReference type="AlphaFoldDB" id="A0A418YP93"/>
<keyword evidence="5 12" id="KW-0812">Transmembrane</keyword>
<evidence type="ECO:0000256" key="10">
    <source>
        <dbReference type="ARBA" id="ARBA00023033"/>
    </source>
</evidence>
<keyword evidence="9" id="KW-0408">Iron</keyword>
<evidence type="ECO:0000256" key="9">
    <source>
        <dbReference type="ARBA" id="ARBA00023004"/>
    </source>
</evidence>
<dbReference type="RefSeq" id="WP_119748553.1">
    <property type="nucleotide sequence ID" value="NZ_QVRA01000018.1"/>
</dbReference>
<comment type="caution">
    <text evidence="14">The sequence shown here is derived from an EMBL/GenBank/DDBJ whole genome shotgun (WGS) entry which is preliminary data.</text>
</comment>
<name>A0A418YP93_9SPHN</name>
<evidence type="ECO:0000256" key="11">
    <source>
        <dbReference type="ARBA" id="ARBA00023136"/>
    </source>
</evidence>
<feature type="transmembrane region" description="Helical" evidence="12">
    <location>
        <begin position="118"/>
        <end position="137"/>
    </location>
</feature>
<evidence type="ECO:0000256" key="4">
    <source>
        <dbReference type="ARBA" id="ARBA00022519"/>
    </source>
</evidence>
<keyword evidence="6" id="KW-0479">Metal-binding</keyword>
<dbReference type="PANTHER" id="PTHR38674">
    <property type="entry name" value="ALKANE 1-MONOOXYGENASE 1"/>
    <property type="match status" value="1"/>
</dbReference>
<dbReference type="GO" id="GO:0006629">
    <property type="term" value="P:lipid metabolic process"/>
    <property type="evidence" value="ECO:0007669"/>
    <property type="project" value="InterPro"/>
</dbReference>
<evidence type="ECO:0000256" key="1">
    <source>
        <dbReference type="ARBA" id="ARBA00004429"/>
    </source>
</evidence>
<dbReference type="GO" id="GO:0046872">
    <property type="term" value="F:metal ion binding"/>
    <property type="evidence" value="ECO:0007669"/>
    <property type="project" value="UniProtKB-KW"/>
</dbReference>
<evidence type="ECO:0000256" key="8">
    <source>
        <dbReference type="ARBA" id="ARBA00023002"/>
    </source>
</evidence>
<keyword evidence="3" id="KW-1003">Cell membrane</keyword>
<sequence>MSTIARDPSPYTAPDRYVDRKRYLWMLSVVWPAAPLIGLYLVSVTGWSVFYAFTLVVWYAVIPALDVLFGNDPNNPPEAAVARLEADRYYRVLTYLTVPVHYASLIVSAWWVVTKPMAWWEVVALALSLGIVNGLALNTGHELGHKKEAFDRWMAKIVLAVVGYGHFFIEHNKGHHRDVATPEDPATSRMGESIYKFSLREIPGAFKRAWNLEKVRLERLNKGVWSLDNEIIPPLLITIVLYTSLLLAFGPDPKLLVFLPIQIAFGWWQLTSANYIEHYGLLREKMADGRYERAQPRHSWNSNHIASNLILFHLQRHSDHHAHPTRSYQSLRDFEGLPELPSGYPGMFFMALIPPVFRSVMDRRVVGWADGDLGKIQIDGARRKKIERKFGAASHRPTRAAAE</sequence>
<dbReference type="GO" id="GO:0004497">
    <property type="term" value="F:monooxygenase activity"/>
    <property type="evidence" value="ECO:0007669"/>
    <property type="project" value="UniProtKB-KW"/>
</dbReference>
<evidence type="ECO:0000259" key="13">
    <source>
        <dbReference type="Pfam" id="PF00487"/>
    </source>
</evidence>
<dbReference type="Proteomes" id="UP000283469">
    <property type="component" value="Unassembled WGS sequence"/>
</dbReference>
<evidence type="ECO:0000256" key="12">
    <source>
        <dbReference type="SAM" id="Phobius"/>
    </source>
</evidence>
<evidence type="ECO:0000256" key="2">
    <source>
        <dbReference type="ARBA" id="ARBA00010823"/>
    </source>
</evidence>
<dbReference type="Pfam" id="PF00487">
    <property type="entry name" value="FA_desaturase"/>
    <property type="match status" value="1"/>
</dbReference>
<dbReference type="OrthoDB" id="4759734at2"/>
<dbReference type="CDD" id="cd03512">
    <property type="entry name" value="Alkane-hydroxylase"/>
    <property type="match status" value="1"/>
</dbReference>
<feature type="transmembrane region" description="Helical" evidence="12">
    <location>
        <begin position="92"/>
        <end position="112"/>
    </location>
</feature>
<keyword evidence="11 12" id="KW-0472">Membrane</keyword>
<feature type="transmembrane region" description="Helical" evidence="12">
    <location>
        <begin position="49"/>
        <end position="71"/>
    </location>
</feature>
<dbReference type="InterPro" id="IPR033885">
    <property type="entry name" value="AlkB/XylM"/>
</dbReference>
<comment type="similarity">
    <text evidence="2">Belongs to the fatty acid desaturase type 1 family. AlkB subfamily.</text>
</comment>
<evidence type="ECO:0000313" key="15">
    <source>
        <dbReference type="Proteomes" id="UP000283469"/>
    </source>
</evidence>
<protein>
    <submittedName>
        <fullName evidence="14">Alkane 1-monooxygenase</fullName>
    </submittedName>
</protein>
<evidence type="ECO:0000256" key="7">
    <source>
        <dbReference type="ARBA" id="ARBA00022989"/>
    </source>
</evidence>
<comment type="subcellular location">
    <subcellularLocation>
        <location evidence="1">Cell inner membrane</location>
        <topology evidence="1">Multi-pass membrane protein</topology>
    </subcellularLocation>
</comment>
<organism evidence="14 15">
    <name type="scientific">Sphingobium terrigena</name>
    <dbReference type="NCBI Taxonomy" id="2304063"/>
    <lineage>
        <taxon>Bacteria</taxon>
        <taxon>Pseudomonadati</taxon>
        <taxon>Pseudomonadota</taxon>
        <taxon>Alphaproteobacteria</taxon>
        <taxon>Sphingomonadales</taxon>
        <taxon>Sphingomonadaceae</taxon>
        <taxon>Sphingobium</taxon>
    </lineage>
</organism>
<feature type="transmembrane region" description="Helical" evidence="12">
    <location>
        <begin position="23"/>
        <end position="43"/>
    </location>
</feature>
<keyword evidence="10 14" id="KW-0503">Monooxygenase</keyword>
<reference evidence="14 15" key="1">
    <citation type="submission" date="2018-08" db="EMBL/GenBank/DDBJ databases">
        <title>Sphingobium sp. EO9.</title>
        <authorList>
            <person name="Park Y."/>
            <person name="Kim K.H."/>
            <person name="Jeon C.O."/>
        </authorList>
    </citation>
    <scope>NUCLEOTIDE SEQUENCE [LARGE SCALE GENOMIC DNA]</scope>
    <source>
        <strain evidence="14 15">EO9</strain>
    </source>
</reference>
<keyword evidence="8" id="KW-0560">Oxidoreductase</keyword>
<proteinExistence type="inferred from homology"/>
<evidence type="ECO:0000256" key="5">
    <source>
        <dbReference type="ARBA" id="ARBA00022692"/>
    </source>
</evidence>
<feature type="domain" description="Fatty acid desaturase" evidence="13">
    <location>
        <begin position="119"/>
        <end position="335"/>
    </location>
</feature>
<keyword evidence="7 12" id="KW-1133">Transmembrane helix</keyword>